<accession>A0A7S1FJI5</accession>
<evidence type="ECO:0000256" key="11">
    <source>
        <dbReference type="ARBA" id="ARBA00037449"/>
    </source>
</evidence>
<dbReference type="EC" id="3.6.4.13" evidence="3"/>
<comment type="function">
    <text evidence="11">ATP-dependent RNA helicase required for 60S ribosomal subunit synthesis. Involved in efficient pre-rRNA processing, predominantly at site A3, which is necessary for the normal formation of 25S and 5.8S rRNAs.</text>
</comment>
<evidence type="ECO:0000256" key="3">
    <source>
        <dbReference type="ARBA" id="ARBA00012552"/>
    </source>
</evidence>
<keyword evidence="7 13" id="KW-0378">Hydrolase</keyword>
<feature type="compositionally biased region" description="Basic and acidic residues" evidence="14">
    <location>
        <begin position="641"/>
        <end position="654"/>
    </location>
</feature>
<evidence type="ECO:0000256" key="7">
    <source>
        <dbReference type="ARBA" id="ARBA00022801"/>
    </source>
</evidence>
<evidence type="ECO:0000256" key="6">
    <source>
        <dbReference type="ARBA" id="ARBA00022741"/>
    </source>
</evidence>
<dbReference type="InterPro" id="IPR011545">
    <property type="entry name" value="DEAD/DEAH_box_helicase_dom"/>
</dbReference>
<feature type="domain" description="DEAD-box RNA helicase Q" evidence="17">
    <location>
        <begin position="128"/>
        <end position="156"/>
    </location>
</feature>
<keyword evidence="9 13" id="KW-0067">ATP-binding</keyword>
<dbReference type="InterPro" id="IPR000629">
    <property type="entry name" value="RNA-helicase_DEAD-box_CS"/>
</dbReference>
<dbReference type="SMART" id="SM00487">
    <property type="entry name" value="DEXDc"/>
    <property type="match status" value="1"/>
</dbReference>
<dbReference type="GO" id="GO:0003724">
    <property type="term" value="F:RNA helicase activity"/>
    <property type="evidence" value="ECO:0007669"/>
    <property type="project" value="UniProtKB-EC"/>
</dbReference>
<organism evidence="18">
    <name type="scientific">Noctiluca scintillans</name>
    <name type="common">Sea sparkle</name>
    <name type="synonym">Red tide dinoflagellate</name>
    <dbReference type="NCBI Taxonomy" id="2966"/>
    <lineage>
        <taxon>Eukaryota</taxon>
        <taxon>Sar</taxon>
        <taxon>Alveolata</taxon>
        <taxon>Dinophyceae</taxon>
        <taxon>Noctilucales</taxon>
        <taxon>Noctilucaceae</taxon>
        <taxon>Noctiluca</taxon>
    </lineage>
</organism>
<dbReference type="GO" id="GO:0003676">
    <property type="term" value="F:nucleic acid binding"/>
    <property type="evidence" value="ECO:0007669"/>
    <property type="project" value="InterPro"/>
</dbReference>
<feature type="domain" description="Helicase ATP-binding" evidence="15">
    <location>
        <begin position="159"/>
        <end position="332"/>
    </location>
</feature>
<sequence>MQGFPNMGMSPEMMMQLWQAQRMQQEQLWQPGQQGMSGTGMCMPGSSWSGPEHLEDHSKNMPQEAFESSQQSLPSLMNGATGGGPANFPSMEDLNKNASAGGGSIVEDTEVKVIDPQQKQVVNVLRYTSFDEAPFPPTLQESLRNAGFPAPSQIQQYTWPLSVQNLDVIGVAATGSGKTLAFLLPAFSVMLQKQVRAGDITLLVIAPTRELAVQIQSESDKFGKPSGLKTTCVYGGAPKGPQADYIRSGVHGVIGTPGRINDFLEGGQLRLGKVEKLVLDEADRMLDMGFEPQIRKILQQVPRSRHTMFFTATWPNNVRRLASEFLNHPHQIQIGNRDELKGNQDITQMVKIVPGANKQSVLREILQQAGVTDRSNGGAKGLVFCSTKKMCDQLSTQLDRSGVPCNAIHGDKDQRAREHALNGLKTGSIKLLVATDVAARGLDIKGVTLVVNFDAPSNTEDYVHRIGRTGRAGTKGYAVSLITDRDAHALRGIIQVMKRTNQVVTPEMEEMASRAPPKGKGKGRDDGGGKGGSFGSFGGTSVGGYGAPSSFVADPDRGDRDRDRGDRDRTRRSRSRDRDRRDRDRDRRDRSRDREREREDRDEKGREDKDLDRDIKCREESAEGKEKDAIVDIPKVSRSKSHGEKDVQSPDRAQRFASISNERKVKASPEDAVKEAGSEAREIRETRDVRDGRDTRDTRDRDTRDSRKARDTRDTRDTRDRDARDREPREERERGKEKEKERGGDRSKRRSRSKRRERSHSKRRQRSRSKRRERSPSRRRRKSASRSRRRRHRSVS</sequence>
<dbReference type="SMART" id="SM00490">
    <property type="entry name" value="HELICc"/>
    <property type="match status" value="1"/>
</dbReference>
<evidence type="ECO:0000256" key="1">
    <source>
        <dbReference type="ARBA" id="ARBA00004604"/>
    </source>
</evidence>
<dbReference type="GO" id="GO:0005524">
    <property type="term" value="F:ATP binding"/>
    <property type="evidence" value="ECO:0007669"/>
    <property type="project" value="UniProtKB-KW"/>
</dbReference>
<evidence type="ECO:0000259" key="16">
    <source>
        <dbReference type="PROSITE" id="PS51194"/>
    </source>
</evidence>
<dbReference type="InterPro" id="IPR027417">
    <property type="entry name" value="P-loop_NTPase"/>
</dbReference>
<dbReference type="InterPro" id="IPR001650">
    <property type="entry name" value="Helicase_C-like"/>
</dbReference>
<dbReference type="SUPFAM" id="SSF52540">
    <property type="entry name" value="P-loop containing nucleoside triphosphate hydrolases"/>
    <property type="match status" value="1"/>
</dbReference>
<feature type="compositionally biased region" description="Basic and acidic residues" evidence="14">
    <location>
        <begin position="554"/>
        <end position="569"/>
    </location>
</feature>
<feature type="domain" description="Helicase C-terminal" evidence="16">
    <location>
        <begin position="357"/>
        <end position="512"/>
    </location>
</feature>
<keyword evidence="10" id="KW-0539">Nucleus</keyword>
<dbReference type="PROSITE" id="PS51192">
    <property type="entry name" value="HELICASE_ATP_BIND_1"/>
    <property type="match status" value="1"/>
</dbReference>
<evidence type="ECO:0000256" key="2">
    <source>
        <dbReference type="ARBA" id="ARBA00009334"/>
    </source>
</evidence>
<gene>
    <name evidence="18" type="ORF">NSCI0253_LOCUS44020</name>
</gene>
<dbReference type="InterPro" id="IPR044742">
    <property type="entry name" value="DEAD/DEAH_RhlB"/>
</dbReference>
<dbReference type="Pfam" id="PF00270">
    <property type="entry name" value="DEAD"/>
    <property type="match status" value="1"/>
</dbReference>
<feature type="compositionally biased region" description="Gly residues" evidence="14">
    <location>
        <begin position="529"/>
        <end position="546"/>
    </location>
</feature>
<evidence type="ECO:0000256" key="14">
    <source>
        <dbReference type="SAM" id="MobiDB-lite"/>
    </source>
</evidence>
<feature type="region of interest" description="Disordered" evidence="14">
    <location>
        <begin position="504"/>
        <end position="796"/>
    </location>
</feature>
<reference evidence="18" key="1">
    <citation type="submission" date="2021-01" db="EMBL/GenBank/DDBJ databases">
        <authorList>
            <person name="Corre E."/>
            <person name="Pelletier E."/>
            <person name="Niang G."/>
            <person name="Scheremetjew M."/>
            <person name="Finn R."/>
            <person name="Kale V."/>
            <person name="Holt S."/>
            <person name="Cochrane G."/>
            <person name="Meng A."/>
            <person name="Brown T."/>
            <person name="Cohen L."/>
        </authorList>
    </citation>
    <scope>NUCLEOTIDE SEQUENCE</scope>
</reference>
<dbReference type="PROSITE" id="PS00039">
    <property type="entry name" value="DEAD_ATP_HELICASE"/>
    <property type="match status" value="1"/>
</dbReference>
<dbReference type="Pfam" id="PF00271">
    <property type="entry name" value="Helicase_C"/>
    <property type="match status" value="1"/>
</dbReference>
<dbReference type="InterPro" id="IPR014001">
    <property type="entry name" value="Helicase_ATP-bd"/>
</dbReference>
<evidence type="ECO:0000259" key="17">
    <source>
        <dbReference type="PROSITE" id="PS51195"/>
    </source>
</evidence>
<comment type="subcellular location">
    <subcellularLocation>
        <location evidence="1">Nucleus</location>
        <location evidence="1">Nucleolus</location>
    </subcellularLocation>
</comment>
<feature type="compositionally biased region" description="Basic and acidic residues" evidence="14">
    <location>
        <begin position="661"/>
        <end position="746"/>
    </location>
</feature>
<dbReference type="PROSITE" id="PS51195">
    <property type="entry name" value="Q_MOTIF"/>
    <property type="match status" value="1"/>
</dbReference>
<dbReference type="FunFam" id="3.40.50.300:FF:000008">
    <property type="entry name" value="ATP-dependent RNA helicase RhlB"/>
    <property type="match status" value="1"/>
</dbReference>
<evidence type="ECO:0000256" key="8">
    <source>
        <dbReference type="ARBA" id="ARBA00022806"/>
    </source>
</evidence>
<evidence type="ECO:0000313" key="18">
    <source>
        <dbReference type="EMBL" id="CAD8869664.1"/>
    </source>
</evidence>
<evidence type="ECO:0000256" key="4">
    <source>
        <dbReference type="ARBA" id="ARBA00022517"/>
    </source>
</evidence>
<name>A0A7S1FJI5_NOCSC</name>
<protein>
    <recommendedName>
        <fullName evidence="3">RNA helicase</fullName>
        <ecNumber evidence="3">3.6.4.13</ecNumber>
    </recommendedName>
</protein>
<keyword evidence="8 13" id="KW-0347">Helicase</keyword>
<feature type="short sequence motif" description="Q motif" evidence="12">
    <location>
        <begin position="128"/>
        <end position="156"/>
    </location>
</feature>
<keyword evidence="4" id="KW-0690">Ribosome biogenesis</keyword>
<dbReference type="CDD" id="cd00268">
    <property type="entry name" value="DEADc"/>
    <property type="match status" value="1"/>
</dbReference>
<dbReference type="EMBL" id="HBFQ01062075">
    <property type="protein sequence ID" value="CAD8869664.1"/>
    <property type="molecule type" value="Transcribed_RNA"/>
</dbReference>
<feature type="compositionally biased region" description="Basic residues" evidence="14">
    <location>
        <begin position="747"/>
        <end position="796"/>
    </location>
</feature>
<dbReference type="InterPro" id="IPR014014">
    <property type="entry name" value="RNA_helicase_DEAD_Q_motif"/>
</dbReference>
<dbReference type="Gene3D" id="3.40.50.300">
    <property type="entry name" value="P-loop containing nucleotide triphosphate hydrolases"/>
    <property type="match status" value="2"/>
</dbReference>
<comment type="similarity">
    <text evidence="2">Belongs to the DEAD box helicase family. DDX5/DBP2 subfamily.</text>
</comment>
<dbReference type="PANTHER" id="PTHR47958">
    <property type="entry name" value="ATP-DEPENDENT RNA HELICASE DBP3"/>
    <property type="match status" value="1"/>
</dbReference>
<feature type="compositionally biased region" description="Basic and acidic residues" evidence="14">
    <location>
        <begin position="576"/>
        <end position="630"/>
    </location>
</feature>
<keyword evidence="5" id="KW-0698">rRNA processing</keyword>
<keyword evidence="6 13" id="KW-0547">Nucleotide-binding</keyword>
<dbReference type="AlphaFoldDB" id="A0A7S1FJI5"/>
<proteinExistence type="inferred from homology"/>
<evidence type="ECO:0000256" key="9">
    <source>
        <dbReference type="ARBA" id="ARBA00022840"/>
    </source>
</evidence>
<evidence type="ECO:0000256" key="12">
    <source>
        <dbReference type="PROSITE-ProRule" id="PRU00552"/>
    </source>
</evidence>
<dbReference type="GO" id="GO:0016787">
    <property type="term" value="F:hydrolase activity"/>
    <property type="evidence" value="ECO:0007669"/>
    <property type="project" value="UniProtKB-KW"/>
</dbReference>
<evidence type="ECO:0000256" key="5">
    <source>
        <dbReference type="ARBA" id="ARBA00022552"/>
    </source>
</evidence>
<evidence type="ECO:0000259" key="15">
    <source>
        <dbReference type="PROSITE" id="PS51192"/>
    </source>
</evidence>
<dbReference type="CDD" id="cd18787">
    <property type="entry name" value="SF2_C_DEAD"/>
    <property type="match status" value="1"/>
</dbReference>
<evidence type="ECO:0000256" key="10">
    <source>
        <dbReference type="ARBA" id="ARBA00023242"/>
    </source>
</evidence>
<evidence type="ECO:0000256" key="13">
    <source>
        <dbReference type="RuleBase" id="RU000492"/>
    </source>
</evidence>
<dbReference type="PROSITE" id="PS51194">
    <property type="entry name" value="HELICASE_CTER"/>
    <property type="match status" value="1"/>
</dbReference>